<dbReference type="HOGENOM" id="CLU_527916_0_0_1"/>
<proteinExistence type="predicted"/>
<dbReference type="AlphaFoldDB" id="G4NL65"/>
<evidence type="ECO:0000313" key="1">
    <source>
        <dbReference type="EMBL" id="EHA46710.1"/>
    </source>
</evidence>
<name>G4NL65_PYRO7</name>
<dbReference type="InParanoid" id="G4NL65"/>
<dbReference type="eggNOG" id="ENOG502SPSM">
    <property type="taxonomic scope" value="Eukaryota"/>
</dbReference>
<dbReference type="STRING" id="242507.G4NL65"/>
<reference evidence="1 2" key="1">
    <citation type="journal article" date="2005" name="Nature">
        <title>The genome sequence of the rice blast fungus Magnaporthe grisea.</title>
        <authorList>
            <person name="Dean R.A."/>
            <person name="Talbot N.J."/>
            <person name="Ebbole D.J."/>
            <person name="Farman M.L."/>
            <person name="Mitchell T.K."/>
            <person name="Orbach M.J."/>
            <person name="Thon M."/>
            <person name="Kulkarni R."/>
            <person name="Xu J.R."/>
            <person name="Pan H."/>
            <person name="Read N.D."/>
            <person name="Lee Y.H."/>
            <person name="Carbone I."/>
            <person name="Brown D."/>
            <person name="Oh Y.Y."/>
            <person name="Donofrio N."/>
            <person name="Jeong J.S."/>
            <person name="Soanes D.M."/>
            <person name="Djonovic S."/>
            <person name="Kolomiets E."/>
            <person name="Rehmeyer C."/>
            <person name="Li W."/>
            <person name="Harding M."/>
            <person name="Kim S."/>
            <person name="Lebrun M.H."/>
            <person name="Bohnert H."/>
            <person name="Coughlan S."/>
            <person name="Butler J."/>
            <person name="Calvo S."/>
            <person name="Ma L.J."/>
            <person name="Nicol R."/>
            <person name="Purcell S."/>
            <person name="Nusbaum C."/>
            <person name="Galagan J.E."/>
            <person name="Birren B.W."/>
        </authorList>
    </citation>
    <scope>NUCLEOTIDE SEQUENCE [LARGE SCALE GENOMIC DNA]</scope>
    <source>
        <strain evidence="2">70-15 / ATCC MYA-4617 / FGSC 8958</strain>
    </source>
</reference>
<dbReference type="RefSeq" id="XP_003721453.1">
    <property type="nucleotide sequence ID" value="XM_003721405.1"/>
</dbReference>
<dbReference type="KEGG" id="mgr:MGG_09630"/>
<dbReference type="GeneID" id="2680644"/>
<dbReference type="EMBL" id="CM001237">
    <property type="protein sequence ID" value="EHA46710.1"/>
    <property type="molecule type" value="Genomic_DNA"/>
</dbReference>
<evidence type="ECO:0000313" key="2">
    <source>
        <dbReference type="Proteomes" id="UP000009058"/>
    </source>
</evidence>
<dbReference type="OrthoDB" id="5213630at2759"/>
<reference key="2">
    <citation type="submission" date="2011-05" db="EMBL/GenBank/DDBJ databases">
        <title>The Genome Sequence of Magnaporthe oryzae 70-15.</title>
        <authorList>
            <consortium name="The Broad Institute Genome Sequencing Platform"/>
            <person name="Ma L.-J."/>
            <person name="Dead R."/>
            <person name="Young S.K."/>
            <person name="Zeng Q."/>
            <person name="Gargeya S."/>
            <person name="Fitzgerald M."/>
            <person name="Haas B."/>
            <person name="Abouelleil A."/>
            <person name="Alvarado L."/>
            <person name="Arachchi H.M."/>
            <person name="Berlin A."/>
            <person name="Brown A."/>
            <person name="Chapman S.B."/>
            <person name="Chen Z."/>
            <person name="Dunbar C."/>
            <person name="Freedman E."/>
            <person name="Gearin G."/>
            <person name="Gellesch M."/>
            <person name="Goldberg J."/>
            <person name="Griggs A."/>
            <person name="Gujja S."/>
            <person name="Heiman D."/>
            <person name="Howarth C."/>
            <person name="Larson L."/>
            <person name="Lui A."/>
            <person name="MacDonald P.J.P."/>
            <person name="Mehta T."/>
            <person name="Montmayeur A."/>
            <person name="Murphy C."/>
            <person name="Neiman D."/>
            <person name="Pearson M."/>
            <person name="Priest M."/>
            <person name="Roberts A."/>
            <person name="Saif S."/>
            <person name="Shea T."/>
            <person name="Shenoy N."/>
            <person name="Sisk P."/>
            <person name="Stolte C."/>
            <person name="Sykes S."/>
            <person name="Yandava C."/>
            <person name="Wortman J."/>
            <person name="Nusbaum C."/>
            <person name="Birren B."/>
        </authorList>
    </citation>
    <scope>NUCLEOTIDE SEQUENCE</scope>
    <source>
        <strain>70-15</strain>
    </source>
</reference>
<gene>
    <name evidence="1" type="ORF">MGG_09630</name>
</gene>
<accession>G4NL65</accession>
<organism evidence="1 2">
    <name type="scientific">Pyricularia oryzae (strain 70-15 / ATCC MYA-4617 / FGSC 8958)</name>
    <name type="common">Rice blast fungus</name>
    <name type="synonym">Magnaporthe oryzae</name>
    <dbReference type="NCBI Taxonomy" id="242507"/>
    <lineage>
        <taxon>Eukaryota</taxon>
        <taxon>Fungi</taxon>
        <taxon>Dikarya</taxon>
        <taxon>Ascomycota</taxon>
        <taxon>Pezizomycotina</taxon>
        <taxon>Sordariomycetes</taxon>
        <taxon>Sordariomycetidae</taxon>
        <taxon>Magnaporthales</taxon>
        <taxon>Pyriculariaceae</taxon>
        <taxon>Pyricularia</taxon>
    </lineage>
</organism>
<sequence length="573" mass="65143">MANHPDNDVIMDDVGYVRVDTPASSVQLPYKNESSQQGGHFVSRHSIHQAFPSPGPQDTSPMMQSLMGEDHMMNVPVSSQMTWPQPPGMGTRHATQRERVDEDLIVLAPVACAQGSFCNNPEHEQLLANLSFCQTELEIKNCELAWLMPAAEHKIRQLERGLEWEMSKSAQLQQKIDEQVGLIEKRDEYWKEQVESFRAQSEQRISALQSRLGEEKEERLTASCKAKLNYRNWMTAARELRKANASLRGPHHLSDQDLIDKTKQLRYMIRNFSATNFVTRRGYPAGAEVMRQERRVHLPLGTEAGQVIMRLDDDPLLNTQILMFTDDCHIFIEAFLWSYLLKSVFGRFLWAGRAVEPLTTLLSLLGDDNCKAPGDPVSTSAKRAEHFKTWRAKTFDLVVTSTAVTVDADHTLQMEREDAIRSVLKLADRQLGPRTSLEDCATEIGQIFDVAVTLDKEMHIRTTPVGWLNRDVGSNAHFDPQTMVLENGQSPCKDQKLLLMVSPGLVKGAQDPNKDDVLLPMEVFCEDKETARELRMSLQRPTARAQPRRMLARIDRPRNFISKLPDQIRGMFR</sequence>
<dbReference type="OMA" id="RYEIRIW"/>
<dbReference type="Proteomes" id="UP000009058">
    <property type="component" value="Chromosome 7"/>
</dbReference>
<keyword evidence="2" id="KW-1185">Reference proteome</keyword>
<dbReference type="VEuPathDB" id="FungiDB:MGG_09630"/>
<protein>
    <submittedName>
        <fullName evidence="1">Uncharacterized protein</fullName>
    </submittedName>
</protein>